<dbReference type="Gene3D" id="3.10.450.360">
    <property type="match status" value="1"/>
</dbReference>
<keyword evidence="2" id="KW-1185">Reference proteome</keyword>
<dbReference type="AlphaFoldDB" id="A0A1H9FDF3"/>
<dbReference type="SUPFAM" id="SSF160574">
    <property type="entry name" value="BT0923-like"/>
    <property type="match status" value="1"/>
</dbReference>
<evidence type="ECO:0000313" key="1">
    <source>
        <dbReference type="EMBL" id="SEQ35971.1"/>
    </source>
</evidence>
<protein>
    <recommendedName>
        <fullName evidence="3">Nicotinate-nucleotide adenylyltransferase</fullName>
    </recommendedName>
</protein>
<proteinExistence type="predicted"/>
<dbReference type="Proteomes" id="UP000198999">
    <property type="component" value="Unassembled WGS sequence"/>
</dbReference>
<reference evidence="1 2" key="1">
    <citation type="submission" date="2016-10" db="EMBL/GenBank/DDBJ databases">
        <authorList>
            <person name="de Groot N.N."/>
        </authorList>
    </citation>
    <scope>NUCLEOTIDE SEQUENCE [LARGE SCALE GENOMIC DNA]</scope>
    <source>
        <strain evidence="1 2">DSM 21035</strain>
    </source>
</reference>
<organism evidence="1 2">
    <name type="scientific">Hyunsoonleella jejuensis</name>
    <dbReference type="NCBI Taxonomy" id="419940"/>
    <lineage>
        <taxon>Bacteria</taxon>
        <taxon>Pseudomonadati</taxon>
        <taxon>Bacteroidota</taxon>
        <taxon>Flavobacteriia</taxon>
        <taxon>Flavobacteriales</taxon>
        <taxon>Flavobacteriaceae</taxon>
    </lineage>
</organism>
<gene>
    <name evidence="1" type="ORF">SAMN05421824_1449</name>
</gene>
<name>A0A1H9FDF3_9FLAO</name>
<dbReference type="RefSeq" id="WP_092577988.1">
    <property type="nucleotide sequence ID" value="NZ_FOFN01000002.1"/>
</dbReference>
<dbReference type="OrthoDB" id="668160at2"/>
<sequence length="165" mass="19259">MRTLIIGLLILGLTTQVYAQKTEMFPAVHIVHNYKYLSEVNAAETAIPVEELHLKVSDFDVKKLDIYTDEYEYYNVHFIIPEGKILASYDKDSNLVRTIERYKNVDLPLSVMESVAKRFPNWTISNTIYLVSYHNTGNLKKLYKLRLENNDKHINVKVNEFGIFQ</sequence>
<dbReference type="EMBL" id="FOFN01000002">
    <property type="protein sequence ID" value="SEQ35971.1"/>
    <property type="molecule type" value="Genomic_DNA"/>
</dbReference>
<evidence type="ECO:0008006" key="3">
    <source>
        <dbReference type="Google" id="ProtNLM"/>
    </source>
</evidence>
<evidence type="ECO:0000313" key="2">
    <source>
        <dbReference type="Proteomes" id="UP000198999"/>
    </source>
</evidence>
<accession>A0A1H9FDF3</accession>
<dbReference type="STRING" id="419940.SAMN05421824_1449"/>